<protein>
    <submittedName>
        <fullName evidence="7">BRCT domain-containing protein</fullName>
    </submittedName>
</protein>
<dbReference type="InterPro" id="IPR037160">
    <property type="entry name" value="DNA_Pol_thumb_sf"/>
</dbReference>
<dbReference type="InterPro" id="IPR002054">
    <property type="entry name" value="DNA-dir_DNA_pol_X"/>
</dbReference>
<dbReference type="InterPro" id="IPR001726">
    <property type="entry name" value="TdT/Mu"/>
</dbReference>
<dbReference type="GO" id="GO:0046872">
    <property type="term" value="F:metal ion binding"/>
    <property type="evidence" value="ECO:0007669"/>
    <property type="project" value="UniProtKB-UniRule"/>
</dbReference>
<dbReference type="GO" id="GO:0005634">
    <property type="term" value="C:nucleus"/>
    <property type="evidence" value="ECO:0007669"/>
    <property type="project" value="UniProtKB-SubCell"/>
</dbReference>
<dbReference type="Pfam" id="PF14791">
    <property type="entry name" value="DNA_pol_B_thumb"/>
    <property type="match status" value="1"/>
</dbReference>
<feature type="domain" description="BRCT" evidence="5">
    <location>
        <begin position="17"/>
        <end position="70"/>
    </location>
</feature>
<keyword evidence="3" id="KW-0539">Nucleus</keyword>
<dbReference type="SUPFAM" id="SSF47802">
    <property type="entry name" value="DNA polymerase beta, N-terminal domain-like"/>
    <property type="match status" value="1"/>
</dbReference>
<organism evidence="6 7">
    <name type="scientific">Macrostomum lignano</name>
    <dbReference type="NCBI Taxonomy" id="282301"/>
    <lineage>
        <taxon>Eukaryota</taxon>
        <taxon>Metazoa</taxon>
        <taxon>Spiralia</taxon>
        <taxon>Lophotrochozoa</taxon>
        <taxon>Platyhelminthes</taxon>
        <taxon>Rhabditophora</taxon>
        <taxon>Macrostomorpha</taxon>
        <taxon>Macrostomida</taxon>
        <taxon>Macrostomidae</taxon>
        <taxon>Macrostomum</taxon>
    </lineage>
</organism>
<dbReference type="PIRSF" id="PIRSF000817">
    <property type="entry name" value="DNA_NT"/>
    <property type="match status" value="1"/>
</dbReference>
<dbReference type="AlphaFoldDB" id="A0A1I8GN09"/>
<dbReference type="PROSITE" id="PS50172">
    <property type="entry name" value="BRCT"/>
    <property type="match status" value="1"/>
</dbReference>
<dbReference type="Gene3D" id="3.30.460.10">
    <property type="entry name" value="Beta Polymerase, domain 2"/>
    <property type="match status" value="1"/>
</dbReference>
<proteinExistence type="inferred from homology"/>
<dbReference type="Gene3D" id="1.10.150.20">
    <property type="entry name" value="5' to 3' exonuclease, C-terminal subdomain"/>
    <property type="match status" value="1"/>
</dbReference>
<comment type="subcellular location">
    <subcellularLocation>
        <location evidence="3">Nucleus</location>
    </subcellularLocation>
</comment>
<comment type="similarity">
    <text evidence="3">Belongs to the DNA polymerase type-X family.</text>
</comment>
<dbReference type="SUPFAM" id="SSF81585">
    <property type="entry name" value="PsbU/PolX domain-like"/>
    <property type="match status" value="1"/>
</dbReference>
<evidence type="ECO:0000256" key="1">
    <source>
        <dbReference type="ARBA" id="ARBA00022679"/>
    </source>
</evidence>
<evidence type="ECO:0000313" key="6">
    <source>
        <dbReference type="Proteomes" id="UP000095280"/>
    </source>
</evidence>
<name>A0A1I8GN09_9PLAT</name>
<dbReference type="InterPro" id="IPR027421">
    <property type="entry name" value="DNA_pol_lamdba_lyase_dom_sf"/>
</dbReference>
<dbReference type="GO" id="GO:0006303">
    <property type="term" value="P:double-strand break repair via nonhomologous end joining"/>
    <property type="evidence" value="ECO:0007669"/>
    <property type="project" value="TreeGrafter"/>
</dbReference>
<dbReference type="PANTHER" id="PTHR11276">
    <property type="entry name" value="DNA POLYMERASE TYPE-X FAMILY MEMBER"/>
    <property type="match status" value="1"/>
</dbReference>
<dbReference type="InterPro" id="IPR022312">
    <property type="entry name" value="DNA_pol_X"/>
</dbReference>
<evidence type="ECO:0000256" key="2">
    <source>
        <dbReference type="ARBA" id="ARBA00022695"/>
    </source>
</evidence>
<comment type="cofactor">
    <cofactor evidence="4">
        <name>Mg(2+)</name>
        <dbReference type="ChEBI" id="CHEBI:18420"/>
    </cofactor>
</comment>
<dbReference type="WBParaSite" id="maker-uti_cns_0002531-snap-gene-0.32-mRNA-1">
    <property type="protein sequence ID" value="maker-uti_cns_0002531-snap-gene-0.32-mRNA-1"/>
    <property type="gene ID" value="maker-uti_cns_0002531-snap-gene-0.32"/>
</dbReference>
<dbReference type="InterPro" id="IPR029398">
    <property type="entry name" value="PolB_thumb"/>
</dbReference>
<keyword evidence="3 4" id="KW-0479">Metal-binding</keyword>
<reference evidence="7" key="1">
    <citation type="submission" date="2016-11" db="UniProtKB">
        <authorList>
            <consortium name="WormBaseParasite"/>
        </authorList>
    </citation>
    <scope>IDENTIFICATION</scope>
</reference>
<evidence type="ECO:0000256" key="4">
    <source>
        <dbReference type="PIRSR" id="PIRSR000817-1"/>
    </source>
</evidence>
<dbReference type="Gene3D" id="1.10.150.110">
    <property type="entry name" value="DNA polymerase beta, N-terminal domain-like"/>
    <property type="match status" value="1"/>
</dbReference>
<keyword evidence="3 4" id="KW-0460">Magnesium</keyword>
<accession>A0A1I8GN09</accession>
<evidence type="ECO:0000313" key="7">
    <source>
        <dbReference type="WBParaSite" id="maker-uti_cns_0002531-snap-gene-0.32-mRNA-1"/>
    </source>
</evidence>
<feature type="binding site" evidence="4">
    <location>
        <position position="327"/>
    </location>
    <ligand>
        <name>Mg(2+)</name>
        <dbReference type="ChEBI" id="CHEBI:18420"/>
    </ligand>
</feature>
<evidence type="ECO:0000259" key="5">
    <source>
        <dbReference type="PROSITE" id="PS50172"/>
    </source>
</evidence>
<dbReference type="InterPro" id="IPR001357">
    <property type="entry name" value="BRCT_dom"/>
</dbReference>
<keyword evidence="1 3" id="KW-0808">Transferase</keyword>
<dbReference type="GO" id="GO:0003887">
    <property type="term" value="F:DNA-directed DNA polymerase activity"/>
    <property type="evidence" value="ECO:0007669"/>
    <property type="project" value="UniProtKB-UniRule"/>
</dbReference>
<keyword evidence="6" id="KW-1185">Reference proteome</keyword>
<dbReference type="SUPFAM" id="SSF81301">
    <property type="entry name" value="Nucleotidyltransferase"/>
    <property type="match status" value="1"/>
</dbReference>
<dbReference type="Proteomes" id="UP000095280">
    <property type="component" value="Unplaced"/>
</dbReference>
<dbReference type="GO" id="GO:0003677">
    <property type="term" value="F:DNA binding"/>
    <property type="evidence" value="ECO:0007669"/>
    <property type="project" value="UniProtKB-UniRule"/>
</dbReference>
<keyword evidence="2 3" id="KW-0548">Nucleotidyltransferase</keyword>
<feature type="binding site" evidence="4">
    <location>
        <position position="329"/>
    </location>
    <ligand>
        <name>Mg(2+)</name>
        <dbReference type="ChEBI" id="CHEBI:18420"/>
    </ligand>
</feature>
<evidence type="ECO:0000256" key="3">
    <source>
        <dbReference type="PIRNR" id="PIRNR000817"/>
    </source>
</evidence>
<feature type="binding site" evidence="4">
    <location>
        <position position="474"/>
    </location>
    <ligand>
        <name>Mg(2+)</name>
        <dbReference type="ChEBI" id="CHEBI:18420"/>
    </ligand>
</feature>
<dbReference type="PANTHER" id="PTHR11276:SF40">
    <property type="entry name" value="BRCT DOMAIN-CONTAINING PROTEIN"/>
    <property type="match status" value="1"/>
</dbReference>
<dbReference type="SMART" id="SM00483">
    <property type="entry name" value="POLXc"/>
    <property type="match status" value="1"/>
</dbReference>
<sequence length="550" mass="60686">MQYNIFIDLIQISIIHSLILVTELDYIQDVEYLFQLASIELPSNAAIVSTKWLSDCIRAKALTTPEKQHFLCRKAPEKKLPEDSATSTDISSASAAAFPTEFLCQMRCPLEHHNASLAQALSVLARNSEHQYGITKDQQYYAKALAFDRAAACLKSLQQPLLSISQLTDSCPRYIGDHAIRIITELLNTGASAEVDAVTGSDLYQCMTNLTAVYGVGQALAYKWYSCGVKSVSDATHRLLRHHECGEGQQQKRDSELVALLPMGGGDHKRLQTGLAFHNDLVNKPVALAEASYFRDLIAKLLLELRGPGFTVTLVGGFSRGKSTGHDCDLLITHDVEGREAGAVSDLARVLTAAGMVIHGTFEANSFSPSVLSRDFRVKELRSTLDHFEKWLGVIRLSSKDTDSSTVDRDVESIMAKIDGNGCDRQGEGLPAAKRRALSPNYCAFDSFAEAVAMAGGEAGAAYASRGWLARRVDLIAVPRSQYAYALLGWTGNRLFNRDLRLFAQRQRRMKLTSHGLFDLQKVNNGCANQIYKKKDLKNRYIINENVSID</sequence>
<dbReference type="Gene3D" id="3.30.210.10">
    <property type="entry name" value="DNA polymerase, thumb domain"/>
    <property type="match status" value="1"/>
</dbReference>
<dbReference type="InterPro" id="IPR043519">
    <property type="entry name" value="NT_sf"/>
</dbReference>